<feature type="region of interest" description="Disordered" evidence="1">
    <location>
        <begin position="123"/>
        <end position="211"/>
    </location>
</feature>
<accession>A0A3P7LIR2</accession>
<protein>
    <submittedName>
        <fullName evidence="2">Uncharacterized protein</fullName>
    </submittedName>
</protein>
<organism evidence="2 3">
    <name type="scientific">Dibothriocephalus latus</name>
    <name type="common">Fish tapeworm</name>
    <name type="synonym">Diphyllobothrium latum</name>
    <dbReference type="NCBI Taxonomy" id="60516"/>
    <lineage>
        <taxon>Eukaryota</taxon>
        <taxon>Metazoa</taxon>
        <taxon>Spiralia</taxon>
        <taxon>Lophotrochozoa</taxon>
        <taxon>Platyhelminthes</taxon>
        <taxon>Cestoda</taxon>
        <taxon>Eucestoda</taxon>
        <taxon>Diphyllobothriidea</taxon>
        <taxon>Diphyllobothriidae</taxon>
        <taxon>Dibothriocephalus</taxon>
    </lineage>
</organism>
<gene>
    <name evidence="2" type="ORF">DILT_LOCUS6424</name>
</gene>
<dbReference type="EMBL" id="UYRU01049484">
    <property type="protein sequence ID" value="VDN10593.1"/>
    <property type="molecule type" value="Genomic_DNA"/>
</dbReference>
<evidence type="ECO:0000313" key="3">
    <source>
        <dbReference type="Proteomes" id="UP000281553"/>
    </source>
</evidence>
<reference evidence="2 3" key="1">
    <citation type="submission" date="2018-11" db="EMBL/GenBank/DDBJ databases">
        <authorList>
            <consortium name="Pathogen Informatics"/>
        </authorList>
    </citation>
    <scope>NUCLEOTIDE SEQUENCE [LARGE SCALE GENOMIC DNA]</scope>
</reference>
<sequence length="211" mass="22922">MVRNPETDEFRGFAYVELKDQDSYNTALACDGVVRYKCCPQQFPEFNMHPSSQFEVLVKIMAYQLACSHLGPNAIVDKAVVEVPAAEEEDAIATSHVVKEATATSMAPGTLIIKPFGNFRGGPGGRNGGGAGGYGYDRPRAGGYRPKVQQPMQAPEPAPAPAPIVDYEDRPRLSLQPRRKPLHQSTEERELSERAKAIFGVGKPRSPSPPG</sequence>
<dbReference type="Proteomes" id="UP000281553">
    <property type="component" value="Unassembled WGS sequence"/>
</dbReference>
<feature type="compositionally biased region" description="Basic and acidic residues" evidence="1">
    <location>
        <begin position="185"/>
        <end position="196"/>
    </location>
</feature>
<evidence type="ECO:0000256" key="1">
    <source>
        <dbReference type="SAM" id="MobiDB-lite"/>
    </source>
</evidence>
<evidence type="ECO:0000313" key="2">
    <source>
        <dbReference type="EMBL" id="VDN10593.1"/>
    </source>
</evidence>
<proteinExistence type="predicted"/>
<feature type="compositionally biased region" description="Gly residues" evidence="1">
    <location>
        <begin position="123"/>
        <end position="135"/>
    </location>
</feature>
<keyword evidence="3" id="KW-1185">Reference proteome</keyword>
<dbReference type="OrthoDB" id="48651at2759"/>
<dbReference type="AlphaFoldDB" id="A0A3P7LIR2"/>
<name>A0A3P7LIR2_DIBLA</name>
<feature type="compositionally biased region" description="Low complexity" evidence="1">
    <location>
        <begin position="141"/>
        <end position="153"/>
    </location>
</feature>